<dbReference type="Gene3D" id="1.10.10.60">
    <property type="entry name" value="Homeodomain-like"/>
    <property type="match status" value="1"/>
</dbReference>
<comment type="caution">
    <text evidence="6">The sequence shown here is derived from an EMBL/GenBank/DDBJ whole genome shotgun (WGS) entry which is preliminary data.</text>
</comment>
<dbReference type="GO" id="GO:0003700">
    <property type="term" value="F:DNA-binding transcription factor activity"/>
    <property type="evidence" value="ECO:0007669"/>
    <property type="project" value="TreeGrafter"/>
</dbReference>
<dbReference type="InterPro" id="IPR001647">
    <property type="entry name" value="HTH_TetR"/>
</dbReference>
<dbReference type="InterPro" id="IPR050109">
    <property type="entry name" value="HTH-type_TetR-like_transc_reg"/>
</dbReference>
<evidence type="ECO:0000256" key="3">
    <source>
        <dbReference type="ARBA" id="ARBA00023163"/>
    </source>
</evidence>
<gene>
    <name evidence="6" type="ORF">G3I43_24780</name>
</gene>
<dbReference type="Pfam" id="PF16859">
    <property type="entry name" value="TetR_C_11"/>
    <property type="match status" value="1"/>
</dbReference>
<evidence type="ECO:0000313" key="6">
    <source>
        <dbReference type="EMBL" id="NEB87361.1"/>
    </source>
</evidence>
<sequence length="201" mass="21310">MTTEKSSAPLRRRGEPMRQAVLAATVGLLTSEGLTGTTVAAVARAAGVHETSVYRRWKTRENLLLDALGSHADEALPVPDTGDVRQDLTQLMSAVSDYLASPQGAALLHLGASPDVGSVEAERLPYWDARLERGEDIVRRGVERGELAPDTDARLVAETLAGPLFARVLLTGAPLDRGLARRIVDLTLDGARPREGGGADG</sequence>
<keyword evidence="2 4" id="KW-0238">DNA-binding</keyword>
<dbReference type="PANTHER" id="PTHR30055">
    <property type="entry name" value="HTH-TYPE TRANSCRIPTIONAL REGULATOR RUTR"/>
    <property type="match status" value="1"/>
</dbReference>
<dbReference type="InterPro" id="IPR036271">
    <property type="entry name" value="Tet_transcr_reg_TetR-rel_C_sf"/>
</dbReference>
<protein>
    <submittedName>
        <fullName evidence="6">TetR family transcriptional regulator</fullName>
    </submittedName>
</protein>
<dbReference type="InterPro" id="IPR009057">
    <property type="entry name" value="Homeodomain-like_sf"/>
</dbReference>
<evidence type="ECO:0000259" key="5">
    <source>
        <dbReference type="PROSITE" id="PS50977"/>
    </source>
</evidence>
<keyword evidence="3" id="KW-0804">Transcription</keyword>
<reference evidence="6" key="1">
    <citation type="submission" date="2020-01" db="EMBL/GenBank/DDBJ databases">
        <title>Insect and environment-associated Actinomycetes.</title>
        <authorList>
            <person name="Currrie C."/>
            <person name="Chevrette M."/>
            <person name="Carlson C."/>
            <person name="Stubbendieck R."/>
            <person name="Wendt-Pienkowski E."/>
        </authorList>
    </citation>
    <scope>NUCLEOTIDE SEQUENCE</scope>
    <source>
        <strain evidence="6">SID505</strain>
    </source>
</reference>
<dbReference type="Pfam" id="PF00440">
    <property type="entry name" value="TetR_N"/>
    <property type="match status" value="1"/>
</dbReference>
<evidence type="ECO:0000256" key="1">
    <source>
        <dbReference type="ARBA" id="ARBA00023015"/>
    </source>
</evidence>
<dbReference type="InterPro" id="IPR011075">
    <property type="entry name" value="TetR_C"/>
</dbReference>
<accession>A0A6G3SWR5</accession>
<name>A0A6G3SWR5_STRAQ</name>
<evidence type="ECO:0000256" key="2">
    <source>
        <dbReference type="ARBA" id="ARBA00023125"/>
    </source>
</evidence>
<feature type="domain" description="HTH tetR-type" evidence="5">
    <location>
        <begin position="15"/>
        <end position="75"/>
    </location>
</feature>
<dbReference type="EMBL" id="JAAGMK010000709">
    <property type="protein sequence ID" value="NEB87361.1"/>
    <property type="molecule type" value="Genomic_DNA"/>
</dbReference>
<keyword evidence="1" id="KW-0805">Transcription regulation</keyword>
<feature type="DNA-binding region" description="H-T-H motif" evidence="4">
    <location>
        <begin position="38"/>
        <end position="57"/>
    </location>
</feature>
<dbReference type="PRINTS" id="PR00455">
    <property type="entry name" value="HTHTETR"/>
</dbReference>
<evidence type="ECO:0000256" key="4">
    <source>
        <dbReference type="PROSITE-ProRule" id="PRU00335"/>
    </source>
</evidence>
<dbReference type="PROSITE" id="PS50977">
    <property type="entry name" value="HTH_TETR_2"/>
    <property type="match status" value="1"/>
</dbReference>
<dbReference type="SUPFAM" id="SSF46689">
    <property type="entry name" value="Homeodomain-like"/>
    <property type="match status" value="1"/>
</dbReference>
<dbReference type="SUPFAM" id="SSF48498">
    <property type="entry name" value="Tetracyclin repressor-like, C-terminal domain"/>
    <property type="match status" value="1"/>
</dbReference>
<proteinExistence type="predicted"/>
<dbReference type="GO" id="GO:0000976">
    <property type="term" value="F:transcription cis-regulatory region binding"/>
    <property type="evidence" value="ECO:0007669"/>
    <property type="project" value="TreeGrafter"/>
</dbReference>
<organism evidence="6">
    <name type="scientific">Streptomyces anulatus</name>
    <name type="common">Streptomyces chrysomallus</name>
    <dbReference type="NCBI Taxonomy" id="1892"/>
    <lineage>
        <taxon>Bacteria</taxon>
        <taxon>Bacillati</taxon>
        <taxon>Actinomycetota</taxon>
        <taxon>Actinomycetes</taxon>
        <taxon>Kitasatosporales</taxon>
        <taxon>Streptomycetaceae</taxon>
        <taxon>Streptomyces</taxon>
    </lineage>
</organism>
<dbReference type="AlphaFoldDB" id="A0A6G3SWR5"/>
<dbReference type="PANTHER" id="PTHR30055:SF148">
    <property type="entry name" value="TETR-FAMILY TRANSCRIPTIONAL REGULATOR"/>
    <property type="match status" value="1"/>
</dbReference>
<dbReference type="Gene3D" id="1.10.357.10">
    <property type="entry name" value="Tetracycline Repressor, domain 2"/>
    <property type="match status" value="1"/>
</dbReference>